<keyword evidence="3" id="KW-1185">Reference proteome</keyword>
<dbReference type="Gene3D" id="2.60.40.1190">
    <property type="match status" value="1"/>
</dbReference>
<feature type="domain" description="Glycoside hydrolase 123 catalytic" evidence="1">
    <location>
        <begin position="768"/>
        <end position="979"/>
    </location>
</feature>
<dbReference type="InterPro" id="IPR025150">
    <property type="entry name" value="GH123_cat"/>
</dbReference>
<organism evidence="2 3">
    <name type="scientific">Natronomicrosphaera hydrolytica</name>
    <dbReference type="NCBI Taxonomy" id="3242702"/>
    <lineage>
        <taxon>Bacteria</taxon>
        <taxon>Pseudomonadati</taxon>
        <taxon>Planctomycetota</taxon>
        <taxon>Phycisphaerae</taxon>
        <taxon>Phycisphaerales</taxon>
        <taxon>Phycisphaeraceae</taxon>
        <taxon>Natronomicrosphaera</taxon>
    </lineage>
</organism>
<dbReference type="SUPFAM" id="SSF49344">
    <property type="entry name" value="CBD9-like"/>
    <property type="match status" value="1"/>
</dbReference>
<proteinExistence type="predicted"/>
<evidence type="ECO:0000313" key="3">
    <source>
        <dbReference type="Proteomes" id="UP001575105"/>
    </source>
</evidence>
<accession>A0ABV4U6X5</accession>
<evidence type="ECO:0000313" key="2">
    <source>
        <dbReference type="EMBL" id="MFA9478254.1"/>
    </source>
</evidence>
<dbReference type="Pfam" id="PF13320">
    <property type="entry name" value="GH123_cat"/>
    <property type="match status" value="1"/>
</dbReference>
<dbReference type="Proteomes" id="UP001575105">
    <property type="component" value="Unassembled WGS sequence"/>
</dbReference>
<reference evidence="2 3" key="1">
    <citation type="submission" date="2024-08" db="EMBL/GenBank/DDBJ databases">
        <title>Whole-genome sequencing of halo(alkali)philic microorganisms from hypersaline lakes.</title>
        <authorList>
            <person name="Sorokin D.Y."/>
            <person name="Merkel A.Y."/>
            <person name="Messina E."/>
            <person name="Yakimov M."/>
        </authorList>
    </citation>
    <scope>NUCLEOTIDE SEQUENCE [LARGE SCALE GENOMIC DNA]</scope>
    <source>
        <strain evidence="2 3">AB-hyl4</strain>
    </source>
</reference>
<name>A0ABV4U6X5_9BACT</name>
<dbReference type="EMBL" id="JBGUBD010000004">
    <property type="protein sequence ID" value="MFA9478254.1"/>
    <property type="molecule type" value="Genomic_DNA"/>
</dbReference>
<evidence type="ECO:0000259" key="1">
    <source>
        <dbReference type="Pfam" id="PF13320"/>
    </source>
</evidence>
<dbReference type="GO" id="GO:0016787">
    <property type="term" value="F:hydrolase activity"/>
    <property type="evidence" value="ECO:0007669"/>
    <property type="project" value="UniProtKB-KW"/>
</dbReference>
<dbReference type="RefSeq" id="WP_425345177.1">
    <property type="nucleotide sequence ID" value="NZ_JBGUBD010000004.1"/>
</dbReference>
<comment type="caution">
    <text evidence="2">The sequence shown here is derived from an EMBL/GenBank/DDBJ whole genome shotgun (WGS) entry which is preliminary data.</text>
</comment>
<sequence length="1029" mass="114443">MTQESVSFENHSTRSQAFRIGKPGFLKSIVFKPTMILLALLLFSQAAFAGQVTILSPTDDTRVDFERMGLRVDTYTTEQLENMDRSTAISVGQSIDASFLVLTGARTSSEVFASLYETDEIRVAIEDLFQRGGTLFLGPVSGGVMNRFPDRMRSYFEQQDVFLPRAGHRASTSGGIGTFTAYANPDLMDLPILSEPNSLAQGTWAGVRSNIFYWQNFPADKALPILVREDNEYPVMLLQEGIAGEGKLILSQARDLTRVARSDFWENLIAYLGVSASGDAGAGAGSAAGVRGLAAGEPSRPLMFVEAFEDVAFEDIAEADMFEDSRIWEAFETVALSVHDTGETPEKATEARLGIIGDYLVAAFHCEEPNPAGLTTDITIRDDKAWTDDAVELVVVPHEGGSLYHVILTAGGAIYDARDRNNRWDADLITHVRIDSDAWRAVIAVPLSEVFEDGAVPDTFFANLARQEQAVGEISSWMAPIHGIPSAESVGHISRVSPRELAARLVDRPAGGVRGAAGEGFEIWQASAWEDGLGLTTRPLDDAEPGTLELHMPRRGTDAAVLLVRNHEPETLVFKVNPSRELKASGGQSVPFYDVATLYRGIPRLSSYETLGFDPLEDIGNGGLLSVAPGETAMLWLDAAGAGAAGRYRGELSLLPITIRDQQPINIPIDLHIYDVEIPDPLPLQVFTWGPYTGNVWGDRVQYVELAYESHINNFRATYPLEAIQPGPTFSDDPSDYLSNLSNFWDQGLNVKFTYSYHLFTKFTRDIKEAGFEGEPMDEQWQAYFIEWFGNWMSALESEGITYDDFWIQIEDEPRTHDLPLLVPQTALLKEHFPQARTWVSIAPWSTMEDLEALQPHIDLWVPERRRITMRETAPEELAFYKEQGEYWPYLCSRQMDMQSMMTYYRHRGIQDYLLGGEGIVLWAYNSWGGDSWAQWDTPRADGSGRFDEALVYRGEHGPVPSKRLFAFRAGIEDYVLLYLMEQAKGEASGADAGRIDELKSQAETLLGSNDPAEMEQWRRAVLALLETL</sequence>
<protein>
    <submittedName>
        <fullName evidence="2">Glycoside hydrolase domain-containing protein</fullName>
    </submittedName>
</protein>
<gene>
    <name evidence="2" type="ORF">ACERK3_08090</name>
</gene>
<keyword evidence="2" id="KW-0378">Hydrolase</keyword>